<dbReference type="VEuPathDB" id="VectorBase:AMIN011150"/>
<feature type="compositionally biased region" description="Low complexity" evidence="1">
    <location>
        <begin position="74"/>
        <end position="83"/>
    </location>
</feature>
<feature type="region of interest" description="Disordered" evidence="1">
    <location>
        <begin position="1"/>
        <end position="179"/>
    </location>
</feature>
<name>A0A182WL71_9DIPT</name>
<accession>A0A182WL71</accession>
<evidence type="ECO:0000313" key="3">
    <source>
        <dbReference type="Proteomes" id="UP000075920"/>
    </source>
</evidence>
<sequence>MCSTTSSPNATSIQSPSGTSPKSPVNQLKYPTYPGSPQPSVHYPAAGPPASARGPASSTVAFSGGRAVLPNKPQQQYQQQQQQRGGYVNQAAPRSPVVACPRSPGLSNLGGSGSPRGWAHVSSPVPTYRPSPQFSSSPSSPSSPFYHQQQQQQQYHQGYGPAGHTGTAPPAAWYGARKY</sequence>
<evidence type="ECO:0000313" key="2">
    <source>
        <dbReference type="EnsemblMetazoa" id="AMIN011150-PA"/>
    </source>
</evidence>
<dbReference type="EnsemblMetazoa" id="AMIN011150-RA">
    <property type="protein sequence ID" value="AMIN011150-PA"/>
    <property type="gene ID" value="AMIN011150"/>
</dbReference>
<keyword evidence="3" id="KW-1185">Reference proteome</keyword>
<reference evidence="2" key="2">
    <citation type="submission" date="2020-05" db="UniProtKB">
        <authorList>
            <consortium name="EnsemblMetazoa"/>
        </authorList>
    </citation>
    <scope>IDENTIFICATION</scope>
    <source>
        <strain evidence="2">MINIMUS1</strain>
    </source>
</reference>
<protein>
    <submittedName>
        <fullName evidence="2">Uncharacterized protein</fullName>
    </submittedName>
</protein>
<feature type="compositionally biased region" description="Polar residues" evidence="1">
    <location>
        <begin position="1"/>
        <end position="26"/>
    </location>
</feature>
<proteinExistence type="predicted"/>
<organism evidence="2 3">
    <name type="scientific">Anopheles minimus</name>
    <dbReference type="NCBI Taxonomy" id="112268"/>
    <lineage>
        <taxon>Eukaryota</taxon>
        <taxon>Metazoa</taxon>
        <taxon>Ecdysozoa</taxon>
        <taxon>Arthropoda</taxon>
        <taxon>Hexapoda</taxon>
        <taxon>Insecta</taxon>
        <taxon>Pterygota</taxon>
        <taxon>Neoptera</taxon>
        <taxon>Endopterygota</taxon>
        <taxon>Diptera</taxon>
        <taxon>Nematocera</taxon>
        <taxon>Culicoidea</taxon>
        <taxon>Culicidae</taxon>
        <taxon>Anophelinae</taxon>
        <taxon>Anopheles</taxon>
    </lineage>
</organism>
<dbReference type="Proteomes" id="UP000075920">
    <property type="component" value="Unassembled WGS sequence"/>
</dbReference>
<feature type="compositionally biased region" description="Low complexity" evidence="1">
    <location>
        <begin position="44"/>
        <end position="58"/>
    </location>
</feature>
<reference evidence="3" key="1">
    <citation type="submission" date="2013-03" db="EMBL/GenBank/DDBJ databases">
        <title>The Genome Sequence of Anopheles minimus MINIMUS1.</title>
        <authorList>
            <consortium name="The Broad Institute Genomics Platform"/>
            <person name="Neafsey D.E."/>
            <person name="Walton C."/>
            <person name="Walker B."/>
            <person name="Young S.K."/>
            <person name="Zeng Q."/>
            <person name="Gargeya S."/>
            <person name="Fitzgerald M."/>
            <person name="Haas B."/>
            <person name="Abouelleil A."/>
            <person name="Allen A.W."/>
            <person name="Alvarado L."/>
            <person name="Arachchi H.M."/>
            <person name="Berlin A.M."/>
            <person name="Chapman S.B."/>
            <person name="Gainer-Dewar J."/>
            <person name="Goldberg J."/>
            <person name="Griggs A."/>
            <person name="Gujja S."/>
            <person name="Hansen M."/>
            <person name="Howarth C."/>
            <person name="Imamovic A."/>
            <person name="Ireland A."/>
            <person name="Larimer J."/>
            <person name="McCowan C."/>
            <person name="Murphy C."/>
            <person name="Pearson M."/>
            <person name="Poon T.W."/>
            <person name="Priest M."/>
            <person name="Roberts A."/>
            <person name="Saif S."/>
            <person name="Shea T."/>
            <person name="Sisk P."/>
            <person name="Sykes S."/>
            <person name="Wortman J."/>
            <person name="Nusbaum C."/>
            <person name="Birren B."/>
        </authorList>
    </citation>
    <scope>NUCLEOTIDE SEQUENCE [LARGE SCALE GENOMIC DNA]</scope>
    <source>
        <strain evidence="3">MINIMUS1</strain>
    </source>
</reference>
<evidence type="ECO:0000256" key="1">
    <source>
        <dbReference type="SAM" id="MobiDB-lite"/>
    </source>
</evidence>
<feature type="compositionally biased region" description="Low complexity" evidence="1">
    <location>
        <begin position="130"/>
        <end position="172"/>
    </location>
</feature>
<dbReference type="AlphaFoldDB" id="A0A182WL71"/>